<name>A0A921SN85_9MICO</name>
<sequence>MFYLFLKRILVGPALRVLFRPWTRGLENVPAEGGAIIAANHLSFIDSIFVPLAVPRPVVYLAKHEYFTKPGPVGRAQRLFFQMTNQLPMDRSGGSASEGALRAGLDVLRGGNLLGIYPEGTRSLDGRLHRGRTGVARLALAAGVPVIPTALIGTDAVQPKGRTIPRVRRVGVVFGEPIDVSHHADGEADRHALRSATDESMYEIMRLSGQEYVDTYTVSQRPRLLTETEPAGESSGT</sequence>
<dbReference type="Pfam" id="PF01553">
    <property type="entry name" value="Acyltransferase"/>
    <property type="match status" value="1"/>
</dbReference>
<dbReference type="SMART" id="SM00563">
    <property type="entry name" value="PlsC"/>
    <property type="match status" value="1"/>
</dbReference>
<evidence type="ECO:0000256" key="1">
    <source>
        <dbReference type="ARBA" id="ARBA00022679"/>
    </source>
</evidence>
<dbReference type="AlphaFoldDB" id="A0A921SN85"/>
<proteinExistence type="predicted"/>
<evidence type="ECO:0000313" key="5">
    <source>
        <dbReference type="Proteomes" id="UP000784435"/>
    </source>
</evidence>
<protein>
    <submittedName>
        <fullName evidence="4">1-acyl-sn-glycerol-3-phosphate acyltransferase</fullName>
    </submittedName>
</protein>
<dbReference type="PANTHER" id="PTHR10434">
    <property type="entry name" value="1-ACYL-SN-GLYCEROL-3-PHOSPHATE ACYLTRANSFERASE"/>
    <property type="match status" value="1"/>
</dbReference>
<gene>
    <name evidence="4" type="ORF">K8V08_06685</name>
</gene>
<evidence type="ECO:0000313" key="4">
    <source>
        <dbReference type="EMBL" id="HJG80080.1"/>
    </source>
</evidence>
<feature type="domain" description="Phospholipid/glycerol acyltransferase" evidence="3">
    <location>
        <begin position="35"/>
        <end position="154"/>
    </location>
</feature>
<keyword evidence="2 4" id="KW-0012">Acyltransferase</keyword>
<reference evidence="4" key="1">
    <citation type="journal article" date="2021" name="PeerJ">
        <title>Extensive microbial diversity within the chicken gut microbiome revealed by metagenomics and culture.</title>
        <authorList>
            <person name="Gilroy R."/>
            <person name="Ravi A."/>
            <person name="Getino M."/>
            <person name="Pursley I."/>
            <person name="Horton D.L."/>
            <person name="Alikhan N.F."/>
            <person name="Baker D."/>
            <person name="Gharbi K."/>
            <person name="Hall N."/>
            <person name="Watson M."/>
            <person name="Adriaenssens E.M."/>
            <person name="Foster-Nyarko E."/>
            <person name="Jarju S."/>
            <person name="Secka A."/>
            <person name="Antonio M."/>
            <person name="Oren A."/>
            <person name="Chaudhuri R.R."/>
            <person name="La Ragione R."/>
            <person name="Hildebrand F."/>
            <person name="Pallen M.J."/>
        </authorList>
    </citation>
    <scope>NUCLEOTIDE SEQUENCE</scope>
    <source>
        <strain evidence="4">ChiGjej5B5-7349</strain>
    </source>
</reference>
<dbReference type="InterPro" id="IPR002123">
    <property type="entry name" value="Plipid/glycerol_acylTrfase"/>
</dbReference>
<accession>A0A921SN85</accession>
<evidence type="ECO:0000259" key="3">
    <source>
        <dbReference type="SMART" id="SM00563"/>
    </source>
</evidence>
<organism evidence="4 5">
    <name type="scientific">Brevibacterium senegalense</name>
    <dbReference type="NCBI Taxonomy" id="1033736"/>
    <lineage>
        <taxon>Bacteria</taxon>
        <taxon>Bacillati</taxon>
        <taxon>Actinomycetota</taxon>
        <taxon>Actinomycetes</taxon>
        <taxon>Micrococcales</taxon>
        <taxon>Brevibacteriaceae</taxon>
        <taxon>Brevibacterium</taxon>
    </lineage>
</organism>
<dbReference type="Proteomes" id="UP000784435">
    <property type="component" value="Unassembled WGS sequence"/>
</dbReference>
<dbReference type="SUPFAM" id="SSF69593">
    <property type="entry name" value="Glycerol-3-phosphate (1)-acyltransferase"/>
    <property type="match status" value="1"/>
</dbReference>
<dbReference type="CDD" id="cd07989">
    <property type="entry name" value="LPLAT_AGPAT-like"/>
    <property type="match status" value="1"/>
</dbReference>
<keyword evidence="1" id="KW-0808">Transferase</keyword>
<comment type="caution">
    <text evidence="4">The sequence shown here is derived from an EMBL/GenBank/DDBJ whole genome shotgun (WGS) entry which is preliminary data.</text>
</comment>
<reference evidence="4" key="2">
    <citation type="submission" date="2021-09" db="EMBL/GenBank/DDBJ databases">
        <authorList>
            <person name="Gilroy R."/>
        </authorList>
    </citation>
    <scope>NUCLEOTIDE SEQUENCE</scope>
    <source>
        <strain evidence="4">ChiGjej5B5-7349</strain>
    </source>
</reference>
<dbReference type="GO" id="GO:0005886">
    <property type="term" value="C:plasma membrane"/>
    <property type="evidence" value="ECO:0007669"/>
    <property type="project" value="TreeGrafter"/>
</dbReference>
<dbReference type="EMBL" id="DYUK01000145">
    <property type="protein sequence ID" value="HJG80080.1"/>
    <property type="molecule type" value="Genomic_DNA"/>
</dbReference>
<dbReference type="GO" id="GO:0006654">
    <property type="term" value="P:phosphatidic acid biosynthetic process"/>
    <property type="evidence" value="ECO:0007669"/>
    <property type="project" value="TreeGrafter"/>
</dbReference>
<dbReference type="GO" id="GO:0003841">
    <property type="term" value="F:1-acylglycerol-3-phosphate O-acyltransferase activity"/>
    <property type="evidence" value="ECO:0007669"/>
    <property type="project" value="TreeGrafter"/>
</dbReference>
<dbReference type="PANTHER" id="PTHR10434:SF11">
    <property type="entry name" value="1-ACYL-SN-GLYCEROL-3-PHOSPHATE ACYLTRANSFERASE"/>
    <property type="match status" value="1"/>
</dbReference>
<evidence type="ECO:0000256" key="2">
    <source>
        <dbReference type="ARBA" id="ARBA00023315"/>
    </source>
</evidence>